<proteinExistence type="inferred from homology"/>
<accession>B9S6M2</accession>
<reference evidence="6" key="1">
    <citation type="journal article" date="2010" name="Nat. Biotechnol.">
        <title>Draft genome sequence of the oilseed species Ricinus communis.</title>
        <authorList>
            <person name="Chan A.P."/>
            <person name="Crabtree J."/>
            <person name="Zhao Q."/>
            <person name="Lorenzi H."/>
            <person name="Orvis J."/>
            <person name="Puiu D."/>
            <person name="Melake-Berhan A."/>
            <person name="Jones K.M."/>
            <person name="Redman J."/>
            <person name="Chen G."/>
            <person name="Cahoon E.B."/>
            <person name="Gedil M."/>
            <person name="Stanke M."/>
            <person name="Haas B.J."/>
            <person name="Wortman J.R."/>
            <person name="Fraser-Liggett C.M."/>
            <person name="Ravel J."/>
            <person name="Rabinowicz P.D."/>
        </authorList>
    </citation>
    <scope>NUCLEOTIDE SEQUENCE [LARGE SCALE GENOMIC DNA]</scope>
    <source>
        <strain evidence="6">cv. Hale</strain>
    </source>
</reference>
<dbReference type="InterPro" id="IPR000407">
    <property type="entry name" value="GDA1_CD39_NTPase"/>
</dbReference>
<dbReference type="PANTHER" id="PTHR11782">
    <property type="entry name" value="ADENOSINE/GUANOSINE DIPHOSPHATASE"/>
    <property type="match status" value="1"/>
</dbReference>
<dbReference type="GO" id="GO:0009134">
    <property type="term" value="P:nucleoside diphosphate catabolic process"/>
    <property type="evidence" value="ECO:0000318"/>
    <property type="project" value="GO_Central"/>
</dbReference>
<keyword evidence="2 5" id="KW-0378">Hydrolase</keyword>
<evidence type="ECO:0000313" key="5">
    <source>
        <dbReference type="EMBL" id="EEF40748.1"/>
    </source>
</evidence>
<dbReference type="PANTHER" id="PTHR11782:SF96">
    <property type="entry name" value="APYRASE 6-RELATED"/>
    <property type="match status" value="1"/>
</dbReference>
<dbReference type="GO" id="GO:0004050">
    <property type="term" value="F:apyrase activity"/>
    <property type="evidence" value="ECO:0007669"/>
    <property type="project" value="UniProtKB-EC"/>
</dbReference>
<keyword evidence="4" id="KW-0812">Transmembrane</keyword>
<dbReference type="InParanoid" id="B9S6M2"/>
<dbReference type="EMBL" id="EQ973881">
    <property type="protein sequence ID" value="EEF40748.1"/>
    <property type="molecule type" value="Genomic_DNA"/>
</dbReference>
<feature type="transmembrane region" description="Helical" evidence="4">
    <location>
        <begin position="58"/>
        <end position="76"/>
    </location>
</feature>
<protein>
    <submittedName>
        <fullName evidence="5">Adenosine diphosphatase, putative</fullName>
        <ecNumber evidence="5">3.6.1.5</ecNumber>
    </submittedName>
</protein>
<keyword evidence="4" id="KW-1133">Transmembrane helix</keyword>
<feature type="compositionally biased region" description="Polar residues" evidence="3">
    <location>
        <begin position="1"/>
        <end position="11"/>
    </location>
</feature>
<dbReference type="GO" id="GO:0016020">
    <property type="term" value="C:membrane"/>
    <property type="evidence" value="ECO:0000318"/>
    <property type="project" value="GO_Central"/>
</dbReference>
<dbReference type="EC" id="3.6.1.5" evidence="5"/>
<keyword evidence="6" id="KW-1185">Reference proteome</keyword>
<evidence type="ECO:0000256" key="1">
    <source>
        <dbReference type="ARBA" id="ARBA00009283"/>
    </source>
</evidence>
<dbReference type="Pfam" id="PF01150">
    <property type="entry name" value="GDA1_CD39"/>
    <property type="match status" value="1"/>
</dbReference>
<feature type="region of interest" description="Disordered" evidence="3">
    <location>
        <begin position="1"/>
        <end position="20"/>
    </location>
</feature>
<evidence type="ECO:0000256" key="2">
    <source>
        <dbReference type="ARBA" id="ARBA00022801"/>
    </source>
</evidence>
<dbReference type="Gene3D" id="3.30.420.150">
    <property type="entry name" value="Exopolyphosphatase. Domain 2"/>
    <property type="match status" value="1"/>
</dbReference>
<evidence type="ECO:0000256" key="3">
    <source>
        <dbReference type="SAM" id="MobiDB-lite"/>
    </source>
</evidence>
<dbReference type="Gene3D" id="3.30.420.40">
    <property type="match status" value="1"/>
</dbReference>
<name>B9S6M2_RICCO</name>
<keyword evidence="4" id="KW-0472">Membrane</keyword>
<dbReference type="STRING" id="3988.B9S6M2"/>
<sequence length="480" mass="53473">MDFSSSLQSRPSYFPPHRTQLHPRMHINSFSSSSSPSLQNSNNNNNNKSHFLINNNKCLILSIALLTFPFLFYLFSTAQKIHHSSKFAEPKSQFFSIVIDSGVMPFGNGQMPLVAGSLKVRPGLAGFSKDPKNASGLIDGLVQFAKDRVPKKQWGNTEVQLLANAEDMERLEFKVKEMILESCRRVLRESGFVFKDEWARIMEDKEKGVYAWVAINYAFGTLGGDAQKTTGIVELGATSLQATFTSRRVAKGTSLRTIKLAGVTYNLQTQSFPKFSQVFTIYILFLLDLQCVRFSSLFYLSGRVVSDGNPCIPKGFEIASNTNEAQLLLSHSAGNFTACRLEALSLLKSQQEKCLHPPCNIVPSFFLELQGKPISQESLFYTSEFFGLVPSTLFELEAAGKHFCEGDWDNLKSEHHGIDDSDLMKYCFSSAYVVALLHDSLGISMNDKSFLCLNTKFSPSNNEVHHSGQVEHRNSGSKLG</sequence>
<comment type="similarity">
    <text evidence="1">Belongs to the GDA1/CD39 NTPase family.</text>
</comment>
<dbReference type="GO" id="GO:0017110">
    <property type="term" value="F:nucleoside diphosphate phosphatase activity"/>
    <property type="evidence" value="ECO:0000318"/>
    <property type="project" value="GO_Central"/>
</dbReference>
<dbReference type="Proteomes" id="UP000008311">
    <property type="component" value="Unassembled WGS sequence"/>
</dbReference>
<organism evidence="5 6">
    <name type="scientific">Ricinus communis</name>
    <name type="common">Castor bean</name>
    <dbReference type="NCBI Taxonomy" id="3988"/>
    <lineage>
        <taxon>Eukaryota</taxon>
        <taxon>Viridiplantae</taxon>
        <taxon>Streptophyta</taxon>
        <taxon>Embryophyta</taxon>
        <taxon>Tracheophyta</taxon>
        <taxon>Spermatophyta</taxon>
        <taxon>Magnoliopsida</taxon>
        <taxon>eudicotyledons</taxon>
        <taxon>Gunneridae</taxon>
        <taxon>Pentapetalae</taxon>
        <taxon>rosids</taxon>
        <taxon>fabids</taxon>
        <taxon>Malpighiales</taxon>
        <taxon>Euphorbiaceae</taxon>
        <taxon>Acalyphoideae</taxon>
        <taxon>Acalypheae</taxon>
        <taxon>Ricinus</taxon>
    </lineage>
</organism>
<evidence type="ECO:0000313" key="6">
    <source>
        <dbReference type="Proteomes" id="UP000008311"/>
    </source>
</evidence>
<evidence type="ECO:0000256" key="4">
    <source>
        <dbReference type="SAM" id="Phobius"/>
    </source>
</evidence>
<dbReference type="AlphaFoldDB" id="B9S6M2"/>
<gene>
    <name evidence="5" type="ORF">RCOM_1110760</name>
</gene>
<dbReference type="eggNOG" id="KOG1386">
    <property type="taxonomic scope" value="Eukaryota"/>
</dbReference>